<organism evidence="8 9">
    <name type="scientific">Marininema halotolerans</name>
    <dbReference type="NCBI Taxonomy" id="1155944"/>
    <lineage>
        <taxon>Bacteria</taxon>
        <taxon>Bacillati</taxon>
        <taxon>Bacillota</taxon>
        <taxon>Bacilli</taxon>
        <taxon>Bacillales</taxon>
        <taxon>Thermoactinomycetaceae</taxon>
        <taxon>Marininema</taxon>
    </lineage>
</organism>
<dbReference type="Proteomes" id="UP000198660">
    <property type="component" value="Unassembled WGS sequence"/>
</dbReference>
<feature type="domain" description="AMP-binding enzyme C-terminal" evidence="7">
    <location>
        <begin position="406"/>
        <end position="481"/>
    </location>
</feature>
<dbReference type="NCBIfam" id="TIGR01923">
    <property type="entry name" value="menE"/>
    <property type="match status" value="1"/>
</dbReference>
<dbReference type="UniPathway" id="UPA00079"/>
<name>A0A1I6PM45_9BACL</name>
<dbReference type="InterPro" id="IPR042099">
    <property type="entry name" value="ANL_N_sf"/>
</dbReference>
<dbReference type="PROSITE" id="PS00455">
    <property type="entry name" value="AMP_BINDING"/>
    <property type="match status" value="1"/>
</dbReference>
<evidence type="ECO:0000256" key="4">
    <source>
        <dbReference type="ARBA" id="ARBA00022840"/>
    </source>
</evidence>
<dbReference type="Pfam" id="PF00501">
    <property type="entry name" value="AMP-binding"/>
    <property type="match status" value="1"/>
</dbReference>
<comment type="pathway">
    <text evidence="5">Quinol/quinone metabolism; 1,4-dihydroxy-2-naphthoate biosynthesis; 1,4-dihydroxy-2-naphthoate from chorismate: step 5/7.</text>
</comment>
<dbReference type="Gene3D" id="3.30.300.30">
    <property type="match status" value="1"/>
</dbReference>
<dbReference type="Gene3D" id="3.40.50.12780">
    <property type="entry name" value="N-terminal domain of ligase-like"/>
    <property type="match status" value="1"/>
</dbReference>
<dbReference type="EC" id="6.2.1.26" evidence="5"/>
<dbReference type="EMBL" id="FPAA01000002">
    <property type="protein sequence ID" value="SFS41264.1"/>
    <property type="molecule type" value="Genomic_DNA"/>
</dbReference>
<keyword evidence="2 5" id="KW-0436">Ligase</keyword>
<keyword evidence="3 5" id="KW-0547">Nucleotide-binding</keyword>
<dbReference type="NCBIfam" id="NF002966">
    <property type="entry name" value="PRK03640.1"/>
    <property type="match status" value="1"/>
</dbReference>
<protein>
    <recommendedName>
        <fullName evidence="5">2-succinylbenzoate--CoA ligase</fullName>
        <ecNumber evidence="5">6.2.1.26</ecNumber>
    </recommendedName>
    <alternativeName>
        <fullName evidence="5">o-succinylbenzoyl-CoA synthetase</fullName>
        <shortName evidence="5">OSB-CoA synthetase</shortName>
    </alternativeName>
</protein>
<dbReference type="HAMAP" id="MF_00731">
    <property type="entry name" value="MenE"/>
    <property type="match status" value="1"/>
</dbReference>
<dbReference type="PANTHER" id="PTHR43201">
    <property type="entry name" value="ACYL-COA SYNTHETASE"/>
    <property type="match status" value="1"/>
</dbReference>
<dbReference type="InterPro" id="IPR010192">
    <property type="entry name" value="MenE"/>
</dbReference>
<keyword evidence="9" id="KW-1185">Reference proteome</keyword>
<dbReference type="AlphaFoldDB" id="A0A1I6PM45"/>
<dbReference type="UniPathway" id="UPA01057">
    <property type="reaction ID" value="UER00166"/>
</dbReference>
<evidence type="ECO:0000256" key="1">
    <source>
        <dbReference type="ARBA" id="ARBA00022428"/>
    </source>
</evidence>
<dbReference type="GO" id="GO:0008756">
    <property type="term" value="F:o-succinylbenzoate-CoA ligase activity"/>
    <property type="evidence" value="ECO:0007669"/>
    <property type="project" value="UniProtKB-UniRule"/>
</dbReference>
<dbReference type="InterPro" id="IPR045851">
    <property type="entry name" value="AMP-bd_C_sf"/>
</dbReference>
<keyword evidence="1 5" id="KW-0474">Menaquinone biosynthesis</keyword>
<dbReference type="SUPFAM" id="SSF56801">
    <property type="entry name" value="Acetyl-CoA synthetase-like"/>
    <property type="match status" value="1"/>
</dbReference>
<evidence type="ECO:0000256" key="3">
    <source>
        <dbReference type="ARBA" id="ARBA00022741"/>
    </source>
</evidence>
<dbReference type="GO" id="GO:0031956">
    <property type="term" value="F:medium-chain fatty acid-CoA ligase activity"/>
    <property type="evidence" value="ECO:0007669"/>
    <property type="project" value="TreeGrafter"/>
</dbReference>
<comment type="function">
    <text evidence="5">Converts 2-succinylbenzoate (OSB) to 2-succinylbenzoyl-CoA (OSB-CoA).</text>
</comment>
<reference evidence="9" key="1">
    <citation type="submission" date="2016-10" db="EMBL/GenBank/DDBJ databases">
        <authorList>
            <person name="Varghese N."/>
            <person name="Submissions S."/>
        </authorList>
    </citation>
    <scope>NUCLEOTIDE SEQUENCE [LARGE SCALE GENOMIC DNA]</scope>
    <source>
        <strain evidence="9">DSM 45789</strain>
    </source>
</reference>
<dbReference type="GO" id="GO:0006631">
    <property type="term" value="P:fatty acid metabolic process"/>
    <property type="evidence" value="ECO:0007669"/>
    <property type="project" value="TreeGrafter"/>
</dbReference>
<sequence>MQSNQMKMPLWLDKRAFLTPERMALEENGEKWTWAHLQRGAQELARRLRSAGVLEGDRVALLMENRLQTVAMIHALSYLGAVFVPLNHRLAPPEIAWQLADSEAKLFLFDGSYQEKVEGIEITGTMVVEWSQLKDYPASEGSLKTHIQLHEHHTIMYTSGTTGRPKGVILTYGNHWWSATASMLNLGLHAEDRWLVCTPMFHMSGLSILIRGVIYGMTSVIHQRFEPQKVIHSIHHDKISMVSVVSAMVSQMISDPSFQGVPDHFRCMLLGGGPAPRPLLEKCRERSIPVFQTYGMTETASQIVTLSPEDSLRKLGSAGKALFPAELRVVDGTREVEPGEEGEIIVRGPNVTEGYWKRSDATEEAIQNGWLRTGDIGRIDEEGYLYVLDRRSDLIISGGENVYPAEIEAALLSHSAVADAGVTGYPDERWGAVAIGFVCLQKGQVVSEEELMNHCKGRLAPYKIPRQIYQVEELPRNAANKLMRRQLIQLLSDSTDEGGSME</sequence>
<comment type="similarity">
    <text evidence="5">Belongs to the ATP-dependent AMP-binding enzyme family. MenE subfamily.</text>
</comment>
<evidence type="ECO:0000256" key="2">
    <source>
        <dbReference type="ARBA" id="ARBA00022598"/>
    </source>
</evidence>
<accession>A0A1I6PM45</accession>
<proteinExistence type="inferred from homology"/>
<evidence type="ECO:0000259" key="6">
    <source>
        <dbReference type="Pfam" id="PF00501"/>
    </source>
</evidence>
<dbReference type="PANTHER" id="PTHR43201:SF5">
    <property type="entry name" value="MEDIUM-CHAIN ACYL-COA LIGASE ACSF2, MITOCHONDRIAL"/>
    <property type="match status" value="1"/>
</dbReference>
<dbReference type="GO" id="GO:0005524">
    <property type="term" value="F:ATP binding"/>
    <property type="evidence" value="ECO:0007669"/>
    <property type="project" value="UniProtKB-KW"/>
</dbReference>
<dbReference type="InterPro" id="IPR000873">
    <property type="entry name" value="AMP-dep_synth/lig_dom"/>
</dbReference>
<dbReference type="InterPro" id="IPR020845">
    <property type="entry name" value="AMP-binding_CS"/>
</dbReference>
<dbReference type="RefSeq" id="WP_245838591.1">
    <property type="nucleotide sequence ID" value="NZ_FPAA01000002.1"/>
</dbReference>
<dbReference type="Pfam" id="PF13193">
    <property type="entry name" value="AMP-binding_C"/>
    <property type="match status" value="1"/>
</dbReference>
<comment type="catalytic activity">
    <reaction evidence="5">
        <text>2-succinylbenzoate + ATP + CoA = 2-succinylbenzoyl-CoA + AMP + diphosphate</text>
        <dbReference type="Rhea" id="RHEA:17009"/>
        <dbReference type="ChEBI" id="CHEBI:18325"/>
        <dbReference type="ChEBI" id="CHEBI:30616"/>
        <dbReference type="ChEBI" id="CHEBI:33019"/>
        <dbReference type="ChEBI" id="CHEBI:57287"/>
        <dbReference type="ChEBI" id="CHEBI:57364"/>
        <dbReference type="ChEBI" id="CHEBI:456215"/>
        <dbReference type="EC" id="6.2.1.26"/>
    </reaction>
</comment>
<evidence type="ECO:0000313" key="8">
    <source>
        <dbReference type="EMBL" id="SFS41264.1"/>
    </source>
</evidence>
<dbReference type="CDD" id="cd05912">
    <property type="entry name" value="OSB_CoA_lg"/>
    <property type="match status" value="1"/>
</dbReference>
<comment type="pathway">
    <text evidence="5">Quinol/quinone metabolism; menaquinone biosynthesis.</text>
</comment>
<evidence type="ECO:0000313" key="9">
    <source>
        <dbReference type="Proteomes" id="UP000198660"/>
    </source>
</evidence>
<evidence type="ECO:0000256" key="5">
    <source>
        <dbReference type="HAMAP-Rule" id="MF_00731"/>
    </source>
</evidence>
<gene>
    <name evidence="5" type="primary">menE</name>
    <name evidence="8" type="ORF">SAMN05444972_1029</name>
</gene>
<evidence type="ECO:0000259" key="7">
    <source>
        <dbReference type="Pfam" id="PF13193"/>
    </source>
</evidence>
<keyword evidence="4 5" id="KW-0067">ATP-binding</keyword>
<dbReference type="GO" id="GO:0009234">
    <property type="term" value="P:menaquinone biosynthetic process"/>
    <property type="evidence" value="ECO:0007669"/>
    <property type="project" value="UniProtKB-UniRule"/>
</dbReference>
<feature type="domain" description="AMP-dependent synthetase/ligase" evidence="6">
    <location>
        <begin position="13"/>
        <end position="356"/>
    </location>
</feature>
<dbReference type="InterPro" id="IPR025110">
    <property type="entry name" value="AMP-bd_C"/>
</dbReference>